<evidence type="ECO:0000313" key="5">
    <source>
        <dbReference type="Proteomes" id="UP000292884"/>
    </source>
</evidence>
<comment type="caution">
    <text evidence="4">The sequence shown here is derived from an EMBL/GenBank/DDBJ whole genome shotgun (WGS) entry which is preliminary data.</text>
</comment>
<keyword evidence="1 2" id="KW-0238">DNA-binding</keyword>
<evidence type="ECO:0000256" key="1">
    <source>
        <dbReference type="ARBA" id="ARBA00023125"/>
    </source>
</evidence>
<dbReference type="PANTHER" id="PTHR43479:SF11">
    <property type="entry name" value="ACREF_ENVCD OPERON REPRESSOR-RELATED"/>
    <property type="match status" value="1"/>
</dbReference>
<dbReference type="InterPro" id="IPR001647">
    <property type="entry name" value="HTH_TetR"/>
</dbReference>
<dbReference type="SUPFAM" id="SSF46689">
    <property type="entry name" value="Homeodomain-like"/>
    <property type="match status" value="1"/>
</dbReference>
<dbReference type="PROSITE" id="PS50977">
    <property type="entry name" value="HTH_TETR_2"/>
    <property type="match status" value="1"/>
</dbReference>
<dbReference type="AlphaFoldDB" id="A0A4R0N3I9"/>
<name>A0A4R0N3I9_9SPHI</name>
<accession>A0A4R0N3I9</accession>
<dbReference type="PANTHER" id="PTHR43479">
    <property type="entry name" value="ACREF/ENVCD OPERON REPRESSOR-RELATED"/>
    <property type="match status" value="1"/>
</dbReference>
<proteinExistence type="predicted"/>
<feature type="DNA-binding region" description="H-T-H motif" evidence="2">
    <location>
        <begin position="29"/>
        <end position="48"/>
    </location>
</feature>
<protein>
    <submittedName>
        <fullName evidence="4">TetR/AcrR family transcriptional regulator</fullName>
    </submittedName>
</protein>
<dbReference type="Proteomes" id="UP000292884">
    <property type="component" value="Unassembled WGS sequence"/>
</dbReference>
<evidence type="ECO:0000313" key="4">
    <source>
        <dbReference type="EMBL" id="TCC94335.1"/>
    </source>
</evidence>
<dbReference type="InterPro" id="IPR050624">
    <property type="entry name" value="HTH-type_Tx_Regulator"/>
</dbReference>
<evidence type="ECO:0000259" key="3">
    <source>
        <dbReference type="PROSITE" id="PS50977"/>
    </source>
</evidence>
<dbReference type="InterPro" id="IPR009057">
    <property type="entry name" value="Homeodomain-like_sf"/>
</dbReference>
<sequence length="196" mass="22704">MRVRDEEKVQLVKQKALESLVQDGFEGFSMNKLAKACGISVATLYIYYKDKDDLIISIGQEEGDKMADAMIKNLDPKASFEEGMRIQWQNRYAYVMANPNSYLFFEQLRTSTYQVKFLESFMKKFKGVISEFMHNVVANGEIKPMPLEVFWSVAYAPLYSLIRFEREGQSIGGKPFQMTDQILWQTFDLVIKALKN</sequence>
<dbReference type="Pfam" id="PF00440">
    <property type="entry name" value="TetR_N"/>
    <property type="match status" value="1"/>
</dbReference>
<organism evidence="4 5">
    <name type="scientific">Pedobacter frigiditerrae</name>
    <dbReference type="NCBI Taxonomy" id="2530452"/>
    <lineage>
        <taxon>Bacteria</taxon>
        <taxon>Pseudomonadati</taxon>
        <taxon>Bacteroidota</taxon>
        <taxon>Sphingobacteriia</taxon>
        <taxon>Sphingobacteriales</taxon>
        <taxon>Sphingobacteriaceae</taxon>
        <taxon>Pedobacter</taxon>
    </lineage>
</organism>
<evidence type="ECO:0000256" key="2">
    <source>
        <dbReference type="PROSITE-ProRule" id="PRU00335"/>
    </source>
</evidence>
<dbReference type="EMBL" id="SJSK01000001">
    <property type="protein sequence ID" value="TCC94335.1"/>
    <property type="molecule type" value="Genomic_DNA"/>
</dbReference>
<dbReference type="RefSeq" id="WP_131552194.1">
    <property type="nucleotide sequence ID" value="NZ_SJSK01000001.1"/>
</dbReference>
<dbReference type="Gene3D" id="1.10.357.10">
    <property type="entry name" value="Tetracycline Repressor, domain 2"/>
    <property type="match status" value="1"/>
</dbReference>
<reference evidence="4 5" key="1">
    <citation type="submission" date="2019-02" db="EMBL/GenBank/DDBJ databases">
        <title>Pedobacter sp. RP-1-13 sp. nov., isolated from Arctic soil.</title>
        <authorList>
            <person name="Dahal R.H."/>
        </authorList>
    </citation>
    <scope>NUCLEOTIDE SEQUENCE [LARGE SCALE GENOMIC DNA]</scope>
    <source>
        <strain evidence="4 5">RP-1-13</strain>
    </source>
</reference>
<gene>
    <name evidence="4" type="ORF">EZ428_06070</name>
</gene>
<keyword evidence="5" id="KW-1185">Reference proteome</keyword>
<dbReference type="OrthoDB" id="6430772at2"/>
<dbReference type="GO" id="GO:0003677">
    <property type="term" value="F:DNA binding"/>
    <property type="evidence" value="ECO:0007669"/>
    <property type="project" value="UniProtKB-UniRule"/>
</dbReference>
<feature type="domain" description="HTH tetR-type" evidence="3">
    <location>
        <begin position="6"/>
        <end position="66"/>
    </location>
</feature>